<keyword evidence="3" id="KW-0106">Calcium</keyword>
<dbReference type="EMBL" id="JBHOMY010000004">
    <property type="protein sequence ID" value="MFC1455505.1"/>
    <property type="molecule type" value="Genomic_DNA"/>
</dbReference>
<feature type="domain" description="LTD" evidence="4">
    <location>
        <begin position="1"/>
        <end position="112"/>
    </location>
</feature>
<dbReference type="Gene3D" id="2.150.10.10">
    <property type="entry name" value="Serralysin-like metalloprotease, C-terminal"/>
    <property type="match status" value="1"/>
</dbReference>
<name>A0ABV6Y2K2_9HYPH</name>
<dbReference type="PRINTS" id="PR00313">
    <property type="entry name" value="CABNDNGRPT"/>
</dbReference>
<dbReference type="InterPro" id="IPR005135">
    <property type="entry name" value="Endo/exonuclease/phosphatase"/>
</dbReference>
<evidence type="ECO:0000313" key="5">
    <source>
        <dbReference type="EMBL" id="MFC1455505.1"/>
    </source>
</evidence>
<dbReference type="InterPro" id="IPR003644">
    <property type="entry name" value="Calx_beta"/>
</dbReference>
<dbReference type="CDD" id="cd04486">
    <property type="entry name" value="YhcR_OBF_like"/>
    <property type="match status" value="1"/>
</dbReference>
<accession>A0ABV6Y2K2</accession>
<dbReference type="SUPFAM" id="SSF141072">
    <property type="entry name" value="CalX-like"/>
    <property type="match status" value="1"/>
</dbReference>
<keyword evidence="6" id="KW-1185">Reference proteome</keyword>
<dbReference type="Pfam" id="PF00353">
    <property type="entry name" value="HemolysinCabind"/>
    <property type="match status" value="1"/>
</dbReference>
<dbReference type="Proteomes" id="UP001593940">
    <property type="component" value="Unassembled WGS sequence"/>
</dbReference>
<comment type="caution">
    <text evidence="5">The sequence shown here is derived from an EMBL/GenBank/DDBJ whole genome shotgun (WGS) entry which is preliminary data.</text>
</comment>
<dbReference type="SUPFAM" id="SSF51120">
    <property type="entry name" value="beta-Roll"/>
    <property type="match status" value="1"/>
</dbReference>
<protein>
    <submittedName>
        <fullName evidence="5">Lamin tail domain-containing protein</fullName>
    </submittedName>
</protein>
<dbReference type="InterPro" id="IPR018511">
    <property type="entry name" value="Hemolysin-typ_Ca-bd_CS"/>
</dbReference>
<dbReference type="Pfam" id="PF03160">
    <property type="entry name" value="Calx-beta"/>
    <property type="match status" value="1"/>
</dbReference>
<dbReference type="InterPro" id="IPR038081">
    <property type="entry name" value="CalX-like_sf"/>
</dbReference>
<keyword evidence="1" id="KW-0732">Signal</keyword>
<dbReference type="CDD" id="cd10283">
    <property type="entry name" value="MnuA_DNase1-like"/>
    <property type="match status" value="1"/>
</dbReference>
<dbReference type="Gene3D" id="2.60.40.2030">
    <property type="match status" value="1"/>
</dbReference>
<evidence type="ECO:0000256" key="2">
    <source>
        <dbReference type="ARBA" id="ARBA00022737"/>
    </source>
</evidence>
<dbReference type="InterPro" id="IPR011049">
    <property type="entry name" value="Serralysin-like_metalloprot_C"/>
</dbReference>
<dbReference type="PANTHER" id="PTHR42834:SF1">
    <property type="entry name" value="ENDONUCLEASE_EXONUCLEASE_PHOSPHATASE FAMILY PROTEIN (AFU_ORTHOLOGUE AFUA_3G09210)"/>
    <property type="match status" value="1"/>
</dbReference>
<evidence type="ECO:0000256" key="1">
    <source>
        <dbReference type="ARBA" id="ARBA00022729"/>
    </source>
</evidence>
<dbReference type="Pfam" id="PF03372">
    <property type="entry name" value="Exo_endo_phos"/>
    <property type="match status" value="1"/>
</dbReference>
<dbReference type="SUPFAM" id="SSF56219">
    <property type="entry name" value="DNase I-like"/>
    <property type="match status" value="1"/>
</dbReference>
<dbReference type="PROSITE" id="PS00330">
    <property type="entry name" value="HEMOLYSIN_CALCIUM"/>
    <property type="match status" value="2"/>
</dbReference>
<proteinExistence type="predicted"/>
<dbReference type="InterPro" id="IPR001343">
    <property type="entry name" value="Hemolysn_Ca-bd"/>
</dbReference>
<organism evidence="5 6">
    <name type="scientific">Microvirga arabica</name>
    <dbReference type="NCBI Taxonomy" id="1128671"/>
    <lineage>
        <taxon>Bacteria</taxon>
        <taxon>Pseudomonadati</taxon>
        <taxon>Pseudomonadota</taxon>
        <taxon>Alphaproteobacteria</taxon>
        <taxon>Hyphomicrobiales</taxon>
        <taxon>Methylobacteriaceae</taxon>
        <taxon>Microvirga</taxon>
    </lineage>
</organism>
<dbReference type="Pfam" id="PF00932">
    <property type="entry name" value="LTD"/>
    <property type="match status" value="1"/>
</dbReference>
<gene>
    <name evidence="5" type="ORF">ACETIH_01885</name>
</gene>
<dbReference type="PROSITE" id="PS51841">
    <property type="entry name" value="LTD"/>
    <property type="match status" value="1"/>
</dbReference>
<reference evidence="5 6" key="1">
    <citation type="submission" date="2024-09" db="EMBL/GenBank/DDBJ databases">
        <title>Nodulacao em especies de Leguminosae Basais da Amazonia e Caracterizacao dos Rizobios e Bacterias Associadas aos Nodulos.</title>
        <authorList>
            <person name="Jambeiro I.C.A."/>
            <person name="Lopes I.S."/>
            <person name="Aguiar E.R.G.R."/>
            <person name="Santos A.F.J."/>
            <person name="Dos Santos J.M.F."/>
            <person name="Gross E."/>
        </authorList>
    </citation>
    <scope>NUCLEOTIDE SEQUENCE [LARGE SCALE GENOMIC DNA]</scope>
    <source>
        <strain evidence="5 6">BRUESC1165</strain>
    </source>
</reference>
<dbReference type="Gene3D" id="3.60.10.10">
    <property type="entry name" value="Endonuclease/exonuclease/phosphatase"/>
    <property type="match status" value="1"/>
</dbReference>
<dbReference type="InterPro" id="IPR001322">
    <property type="entry name" value="Lamin_tail_dom"/>
</dbReference>
<evidence type="ECO:0000259" key="4">
    <source>
        <dbReference type="PROSITE" id="PS51841"/>
    </source>
</evidence>
<keyword evidence="2" id="KW-0677">Repeat</keyword>
<sequence>MASSQDLFISEYIEGSSNNKAIEIYNGTGAAIDLGDLGYKLRVYFNGSTGFTSIQLTGVIQSGQVFVFASSSADPAILAQADQTTASSLFNGDDAIALVKGDTIIDVIGQIGSDPGTEWGSGPTSTADNTLRRKALVTDGDTDGSNVFDPAAQWEGFATNTFSDLGQHNVVTGTQTFSITEPVVQPVEGTGETGTSVTFMVTRANAVGSATIAWSLTGIGGAGQAKAGDFLGDTSGTVAFAEGEAEKTITIIVAADAADEGNEAFSVTLSNPSAGTVADGMATTRIQDDDTTLVQIAEIQGAAHTSPKFGQFVTTTGIVTGKTSNGFWIQDATPDNDVNTSDGVFVFTGSAPASSIVVGDEVQVSGTVDEFFPNSGSSTELSVTQIRIGSDGEVVETGNTGTIQAQIIGTGGRQPVTANYDDDALTSFDATTDGVDFWESLEGMVVTLNDARSVGPSFTSSFGDSEVFAVVDDGAGAGLQTPSGGLIIQEGDFNPEKIAIQEDNRVFDNDYTANTGDRLGDVTGIVSYDSRSNYEVIVTQAFEVTSGGLQKEGATSLAAGDADHLTVATYNAENLDANDPASRFTTIAAELVSKLKSPDIVALQEIQDDNGTTDNGVTLSEATLQKLVAAIELAGGPKYSYTYVAPENNEDGGQPGGNIRQVFLYNAARVQLADPVPAIGGYDDANAVVNADGNVDLAYTVGRLDPTNAAFEDSRKPLAAEFVFNGEKVILVNNHFNSKGGDDPLYGVNQPPIQVTQTQRLAQAEVVAEFVESIYAVDEDANVVVLGDLNDFGFSKPVERLEEAGLFDLSDLLPENERYDYVFDGNSQDLDHIMVSDALIGRSAIDVLRINAEFAQQTSDHDPLIARLAISKGIVVDGGNGADQVAGGNGNDSLSGGNGADRLEARDGKDVVRGGRGDDVLLGGRGADQLFGEQGSDLLDGGTGTDLLTGGAGSDAFLFRGSFGNDTVADFRSEDVITFDMFANFTAVQAASQQVGADTVITAQDGSSVRLKNVLLNSLQADDFAFI</sequence>
<dbReference type="PANTHER" id="PTHR42834">
    <property type="entry name" value="ENDONUCLEASE/EXONUCLEASE/PHOSPHATASE FAMILY PROTEIN (AFU_ORTHOLOGUE AFUA_3G09210)"/>
    <property type="match status" value="1"/>
</dbReference>
<dbReference type="RefSeq" id="WP_377028690.1">
    <property type="nucleotide sequence ID" value="NZ_JBHOMY010000004.1"/>
</dbReference>
<evidence type="ECO:0000256" key="3">
    <source>
        <dbReference type="ARBA" id="ARBA00022837"/>
    </source>
</evidence>
<evidence type="ECO:0000313" key="6">
    <source>
        <dbReference type="Proteomes" id="UP001593940"/>
    </source>
</evidence>
<dbReference type="InterPro" id="IPR036691">
    <property type="entry name" value="Endo/exonu/phosph_ase_sf"/>
</dbReference>